<dbReference type="InterPro" id="IPR013424">
    <property type="entry name" value="Ice-binding_C"/>
</dbReference>
<keyword evidence="1" id="KW-0732">Signal</keyword>
<evidence type="ECO:0000256" key="1">
    <source>
        <dbReference type="SAM" id="SignalP"/>
    </source>
</evidence>
<evidence type="ECO:0000313" key="3">
    <source>
        <dbReference type="Proteomes" id="UP001600165"/>
    </source>
</evidence>
<protein>
    <submittedName>
        <fullName evidence="2">PEP-CTERM sorting domain-containing protein</fullName>
    </submittedName>
</protein>
<comment type="caution">
    <text evidence="2">The sequence shown here is derived from an EMBL/GenBank/DDBJ whole genome shotgun (WGS) entry which is preliminary data.</text>
</comment>
<reference evidence="2 3" key="1">
    <citation type="submission" date="2024-10" db="EMBL/GenBank/DDBJ databases">
        <authorList>
            <person name="Ratan Roy A."/>
            <person name="Morales Sandoval P.H."/>
            <person name="De Los Santos Villalobos S."/>
            <person name="Chakraborty S."/>
            <person name="Mukherjee J."/>
        </authorList>
    </citation>
    <scope>NUCLEOTIDE SEQUENCE [LARGE SCALE GENOMIC DNA]</scope>
    <source>
        <strain evidence="2 3">S1</strain>
    </source>
</reference>
<evidence type="ECO:0000313" key="2">
    <source>
        <dbReference type="EMBL" id="MFE4108265.1"/>
    </source>
</evidence>
<dbReference type="Proteomes" id="UP001600165">
    <property type="component" value="Unassembled WGS sequence"/>
</dbReference>
<keyword evidence="3" id="KW-1185">Reference proteome</keyword>
<feature type="signal peptide" evidence="1">
    <location>
        <begin position="1"/>
        <end position="23"/>
    </location>
</feature>
<accession>A0ABW6IKZ9</accession>
<sequence>MKHIVLAATAALGLAALAAPAEAALFSWNVEYTGWWEEEATVSGTLFADEASAADGILSLDELTDWSWSWSGNSFVPAFAISSKDEGAEIQIFDPSAASGFYVDGTANLPDLLDDLDQGVFAAGDFLLDLEFLIVEQIDTGSQGTSDSLVAFGDTSAAGTVSVADPKPVPEPAALLGLLALSGLGTASLKRQKQAA</sequence>
<proteinExistence type="predicted"/>
<name>A0ABW6IKZ9_9CYAN</name>
<dbReference type="NCBIfam" id="TIGR02595">
    <property type="entry name" value="PEP_CTERM"/>
    <property type="match status" value="1"/>
</dbReference>
<dbReference type="RefSeq" id="WP_377967815.1">
    <property type="nucleotide sequence ID" value="NZ_JBHZOL010000103.1"/>
</dbReference>
<feature type="chain" id="PRO_5047266990" evidence="1">
    <location>
        <begin position="24"/>
        <end position="196"/>
    </location>
</feature>
<dbReference type="EMBL" id="JBHZOL010000103">
    <property type="protein sequence ID" value="MFE4108265.1"/>
    <property type="molecule type" value="Genomic_DNA"/>
</dbReference>
<gene>
    <name evidence="2" type="ORF">ACFVKH_18435</name>
</gene>
<organism evidence="2 3">
    <name type="scientific">Almyronema epifaneia S1</name>
    <dbReference type="NCBI Taxonomy" id="2991925"/>
    <lineage>
        <taxon>Bacteria</taxon>
        <taxon>Bacillati</taxon>
        <taxon>Cyanobacteriota</taxon>
        <taxon>Cyanophyceae</taxon>
        <taxon>Nodosilineales</taxon>
        <taxon>Nodosilineaceae</taxon>
        <taxon>Almyronema</taxon>
        <taxon>Almyronema epifaneia</taxon>
    </lineage>
</organism>